<keyword evidence="2" id="KW-1185">Reference proteome</keyword>
<accession>A0A2N3Y751</accession>
<organism evidence="1 2">
    <name type="scientific">Saccharopolyspora spinosa</name>
    <dbReference type="NCBI Taxonomy" id="60894"/>
    <lineage>
        <taxon>Bacteria</taxon>
        <taxon>Bacillati</taxon>
        <taxon>Actinomycetota</taxon>
        <taxon>Actinomycetes</taxon>
        <taxon>Pseudonocardiales</taxon>
        <taxon>Pseudonocardiaceae</taxon>
        <taxon>Saccharopolyspora</taxon>
    </lineage>
</organism>
<name>A0A2N3Y751_SACSN</name>
<reference evidence="1" key="1">
    <citation type="submission" date="2017-12" db="EMBL/GenBank/DDBJ databases">
        <title>Sequencing the genomes of 1000 Actinobacteria strains.</title>
        <authorList>
            <person name="Klenk H.-P."/>
        </authorList>
    </citation>
    <scope>NUCLEOTIDE SEQUENCE [LARGE SCALE GENOMIC DNA]</scope>
    <source>
        <strain evidence="1">DSM 44228</strain>
    </source>
</reference>
<gene>
    <name evidence="1" type="ORF">A8926_6882</name>
</gene>
<proteinExistence type="predicted"/>
<dbReference type="EMBL" id="PJNB01000001">
    <property type="protein sequence ID" value="PKW18754.1"/>
    <property type="molecule type" value="Genomic_DNA"/>
</dbReference>
<dbReference type="Proteomes" id="UP000233786">
    <property type="component" value="Unassembled WGS sequence"/>
</dbReference>
<dbReference type="STRING" id="994479.GCA_000194155_04903"/>
<evidence type="ECO:0000313" key="2">
    <source>
        <dbReference type="Proteomes" id="UP000233786"/>
    </source>
</evidence>
<sequence>MLCDAPGQSQDAAFLLASRPLWCLGPLYDGRCLWPKAASPTTGSPTAPTPRPAVLAQQAAQRLRLPLPMPRHSPDLRLPDDRSATVVGEHTWFWTDPADWRPQRERVQAGAVWAEATAVPVRLSMVPGMGQPTEFCAGPGTPYDRSFGLHAASPDCDVVYERSSMDQPGEQVTAQWSITWRVVWRGWDGSAPVGGELAPMTSRAPARFAVAEAQALRTR</sequence>
<comment type="caution">
    <text evidence="1">The sequence shown here is derived from an EMBL/GenBank/DDBJ whole genome shotgun (WGS) entry which is preliminary data.</text>
</comment>
<dbReference type="AlphaFoldDB" id="A0A2N3Y751"/>
<evidence type="ECO:0000313" key="1">
    <source>
        <dbReference type="EMBL" id="PKW18754.1"/>
    </source>
</evidence>
<protein>
    <submittedName>
        <fullName evidence="1">Uncharacterized protein</fullName>
    </submittedName>
</protein>